<evidence type="ECO:0000313" key="1">
    <source>
        <dbReference type="EMBL" id="QHS79643.1"/>
    </source>
</evidence>
<reference evidence="1" key="1">
    <citation type="journal article" date="2020" name="Nature">
        <title>Giant virus diversity and host interactions through global metagenomics.</title>
        <authorList>
            <person name="Schulz F."/>
            <person name="Roux S."/>
            <person name="Paez-Espino D."/>
            <person name="Jungbluth S."/>
            <person name="Walsh D.A."/>
            <person name="Denef V.J."/>
            <person name="McMahon K.D."/>
            <person name="Konstantinidis K.T."/>
            <person name="Eloe-Fadrosh E.A."/>
            <person name="Kyrpides N.C."/>
            <person name="Woyke T."/>
        </authorList>
    </citation>
    <scope>NUCLEOTIDE SEQUENCE</scope>
    <source>
        <strain evidence="1">GVMAG-S-1035303-20</strain>
    </source>
</reference>
<dbReference type="AlphaFoldDB" id="A0A6C0AJK0"/>
<proteinExistence type="predicted"/>
<protein>
    <submittedName>
        <fullName evidence="1">Uncharacterized protein</fullName>
    </submittedName>
</protein>
<sequence>MPDVYHNYIVEMSTKVAWDEDDVHRVLSAKYKYELFHLKGTKLTRFIITVHEGSNIEAILRSLHYLYPVGMKYNAIKDF</sequence>
<accession>A0A6C0AJK0</accession>
<dbReference type="EMBL" id="MN740650">
    <property type="protein sequence ID" value="QHS79643.1"/>
    <property type="molecule type" value="Genomic_DNA"/>
</dbReference>
<organism evidence="1">
    <name type="scientific">viral metagenome</name>
    <dbReference type="NCBI Taxonomy" id="1070528"/>
    <lineage>
        <taxon>unclassified sequences</taxon>
        <taxon>metagenomes</taxon>
        <taxon>organismal metagenomes</taxon>
    </lineage>
</organism>
<name>A0A6C0AJK0_9ZZZZ</name>